<keyword evidence="2" id="KW-0472">Membrane</keyword>
<accession>A0A8X8LBJ5</accession>
<protein>
    <recommendedName>
        <fullName evidence="6">DUF4271 domain-containing protein</fullName>
    </recommendedName>
</protein>
<evidence type="ECO:0000313" key="5">
    <source>
        <dbReference type="Proteomes" id="UP000198711"/>
    </source>
</evidence>
<proteinExistence type="predicted"/>
<keyword evidence="5" id="KW-1185">Reference proteome</keyword>
<feature type="transmembrane region" description="Helical" evidence="2">
    <location>
        <begin position="328"/>
        <end position="350"/>
    </location>
</feature>
<dbReference type="RefSeq" id="WP_139173877.1">
    <property type="nucleotide sequence ID" value="NZ_FNNO01000007.1"/>
</dbReference>
<dbReference type="InterPro" id="IPR025367">
    <property type="entry name" value="DUF4271"/>
</dbReference>
<feature type="transmembrane region" description="Helical" evidence="2">
    <location>
        <begin position="292"/>
        <end position="316"/>
    </location>
</feature>
<name>A0A8X8LBJ5_9BACT</name>
<keyword evidence="2" id="KW-1133">Transmembrane helix</keyword>
<feature type="transmembrane region" description="Helical" evidence="2">
    <location>
        <begin position="143"/>
        <end position="161"/>
    </location>
</feature>
<organism evidence="4 5">
    <name type="scientific">Hydrobacter penzbergensis</name>
    <dbReference type="NCBI Taxonomy" id="1235997"/>
    <lineage>
        <taxon>Bacteria</taxon>
        <taxon>Pseudomonadati</taxon>
        <taxon>Bacteroidota</taxon>
        <taxon>Chitinophagia</taxon>
        <taxon>Chitinophagales</taxon>
        <taxon>Chitinophagaceae</taxon>
        <taxon>Hydrobacter</taxon>
    </lineage>
</organism>
<evidence type="ECO:0000256" key="2">
    <source>
        <dbReference type="SAM" id="Phobius"/>
    </source>
</evidence>
<sequence length="354" mass="39961">MKQTLLIVLLVLTLGCFAQTDSGLPKTRPESTLQKSNDTQSLTPKETVVPVRSVVRDSSSSRLPKPAVVVNRASAPADSTLRLKADSLRQDSIRKAKATADVALPVIDTSTYARFMHHAYLPENKPAAYMLIDYRKRESKDQLFYVMAGLVFFFAFLKVVYPRYFKNLFNSFFQTSVRLKQTKEQLLQDNLASLLTNLLFVLSVSLYAALVIRYEQWALVSFWQLVIYGALVLVVVYLGKYLFLLFSGWVFNSRESAAGYVFIVFLVNKTIGIVLIPFALLVAFAAKPLSEVALTVSGGVIVLLFLYRYIVSFTAIRNNLKVNALHFFLYLCAVEVLPLLLIYKVLINYIDGRF</sequence>
<comment type="caution">
    <text evidence="4">The sequence shown here is derived from an EMBL/GenBank/DDBJ whole genome shotgun (WGS) entry which is preliminary data.</text>
</comment>
<dbReference type="EMBL" id="FNNO01000007">
    <property type="protein sequence ID" value="SDW96106.1"/>
    <property type="molecule type" value="Genomic_DNA"/>
</dbReference>
<keyword evidence="3" id="KW-0732">Signal</keyword>
<feature type="signal peptide" evidence="3">
    <location>
        <begin position="1"/>
        <end position="18"/>
    </location>
</feature>
<feature type="region of interest" description="Disordered" evidence="1">
    <location>
        <begin position="23"/>
        <end position="44"/>
    </location>
</feature>
<evidence type="ECO:0000256" key="1">
    <source>
        <dbReference type="SAM" id="MobiDB-lite"/>
    </source>
</evidence>
<dbReference type="Pfam" id="PF14093">
    <property type="entry name" value="DUF4271"/>
    <property type="match status" value="1"/>
</dbReference>
<dbReference type="PROSITE" id="PS51257">
    <property type="entry name" value="PROKAR_LIPOPROTEIN"/>
    <property type="match status" value="1"/>
</dbReference>
<evidence type="ECO:0000256" key="3">
    <source>
        <dbReference type="SAM" id="SignalP"/>
    </source>
</evidence>
<evidence type="ECO:0008006" key="6">
    <source>
        <dbReference type="Google" id="ProtNLM"/>
    </source>
</evidence>
<feature type="transmembrane region" description="Helical" evidence="2">
    <location>
        <begin position="222"/>
        <end position="246"/>
    </location>
</feature>
<feature type="compositionally biased region" description="Polar residues" evidence="1">
    <location>
        <begin position="30"/>
        <end position="44"/>
    </location>
</feature>
<feature type="transmembrane region" description="Helical" evidence="2">
    <location>
        <begin position="191"/>
        <end position="210"/>
    </location>
</feature>
<feature type="transmembrane region" description="Helical" evidence="2">
    <location>
        <begin position="258"/>
        <end position="286"/>
    </location>
</feature>
<evidence type="ECO:0000313" key="4">
    <source>
        <dbReference type="EMBL" id="SDW96106.1"/>
    </source>
</evidence>
<dbReference type="Proteomes" id="UP000198711">
    <property type="component" value="Unassembled WGS sequence"/>
</dbReference>
<feature type="chain" id="PRO_5036459309" description="DUF4271 domain-containing protein" evidence="3">
    <location>
        <begin position="19"/>
        <end position="354"/>
    </location>
</feature>
<reference evidence="4 5" key="1">
    <citation type="submission" date="2016-10" db="EMBL/GenBank/DDBJ databases">
        <authorList>
            <person name="Varghese N."/>
            <person name="Submissions S."/>
        </authorList>
    </citation>
    <scope>NUCLEOTIDE SEQUENCE [LARGE SCALE GENOMIC DNA]</scope>
    <source>
        <strain evidence="4 5">DSM 25353</strain>
    </source>
</reference>
<dbReference type="AlphaFoldDB" id="A0A8X8LBJ5"/>
<gene>
    <name evidence="4" type="ORF">SAMN05444410_107161</name>
</gene>
<keyword evidence="2" id="KW-0812">Transmembrane</keyword>